<feature type="domain" description="Transposase putative helix-turn-helix" evidence="10">
    <location>
        <begin position="1"/>
        <end position="48"/>
    </location>
</feature>
<dbReference type="PANTHER" id="PTHR30405">
    <property type="entry name" value="TRANSPOSASE"/>
    <property type="match status" value="1"/>
</dbReference>
<comment type="similarity">
    <text evidence="1">In the C-terminal section; belongs to the transposase 35 family.</text>
</comment>
<dbReference type="AlphaFoldDB" id="A0A6A0B777"/>
<comment type="caution">
    <text evidence="11">The sequence shown here is derived from an EMBL/GenBank/DDBJ whole genome shotgun (WGS) entry which is preliminary data.</text>
</comment>
<feature type="domain" description="Probable transposase IS891/IS1136/IS1341" evidence="8">
    <location>
        <begin position="169"/>
        <end position="297"/>
    </location>
</feature>
<dbReference type="NCBIfam" id="TIGR01766">
    <property type="entry name" value="IS200/IS605 family accessory protein TnpB-like domain"/>
    <property type="match status" value="1"/>
</dbReference>
<keyword evidence="12" id="KW-1185">Reference proteome</keyword>
<dbReference type="GO" id="GO:0032196">
    <property type="term" value="P:transposition"/>
    <property type="evidence" value="ECO:0007669"/>
    <property type="project" value="UniProtKB-KW"/>
</dbReference>
<evidence type="ECO:0000256" key="1">
    <source>
        <dbReference type="ARBA" id="ARBA00008761"/>
    </source>
</evidence>
<dbReference type="PANTHER" id="PTHR30405:SF11">
    <property type="entry name" value="RNA-GUIDED DNA ENDONUCLEASE RV2885C-RELATED"/>
    <property type="match status" value="1"/>
</dbReference>
<protein>
    <submittedName>
        <fullName evidence="11">Transposase</fullName>
    </submittedName>
</protein>
<gene>
    <name evidence="11" type="primary">tlpB_3</name>
    <name evidence="11" type="ORF">Hs20B_16870</name>
</gene>
<evidence type="ECO:0000259" key="8">
    <source>
        <dbReference type="Pfam" id="PF01385"/>
    </source>
</evidence>
<evidence type="ECO:0000256" key="3">
    <source>
        <dbReference type="ARBA" id="ARBA00022578"/>
    </source>
</evidence>
<proteinExistence type="inferred from homology"/>
<evidence type="ECO:0000256" key="5">
    <source>
        <dbReference type="ARBA" id="ARBA00022833"/>
    </source>
</evidence>
<evidence type="ECO:0000256" key="7">
    <source>
        <dbReference type="ARBA" id="ARBA00023172"/>
    </source>
</evidence>
<dbReference type="Pfam" id="PF01385">
    <property type="entry name" value="OrfB_IS605"/>
    <property type="match status" value="1"/>
</dbReference>
<keyword evidence="6" id="KW-0238">DNA-binding</keyword>
<dbReference type="GO" id="GO:0006310">
    <property type="term" value="P:DNA recombination"/>
    <property type="evidence" value="ECO:0007669"/>
    <property type="project" value="UniProtKB-KW"/>
</dbReference>
<dbReference type="Proteomes" id="UP000475928">
    <property type="component" value="Unassembled WGS sequence"/>
</dbReference>
<dbReference type="GO" id="GO:0046872">
    <property type="term" value="F:metal ion binding"/>
    <property type="evidence" value="ECO:0007669"/>
    <property type="project" value="UniProtKB-KW"/>
</dbReference>
<evidence type="ECO:0000256" key="2">
    <source>
        <dbReference type="ARBA" id="ARBA00011044"/>
    </source>
</evidence>
<keyword evidence="3" id="KW-0815">Transposition</keyword>
<dbReference type="InterPro" id="IPR021027">
    <property type="entry name" value="Transposase_put_HTH"/>
</dbReference>
<evidence type="ECO:0000256" key="6">
    <source>
        <dbReference type="ARBA" id="ARBA00023125"/>
    </source>
</evidence>
<dbReference type="InterPro" id="IPR010095">
    <property type="entry name" value="Cas12f1-like_TNB"/>
</dbReference>
<organism evidence="11 12">
    <name type="scientific">Pseudolactococcus insecticola</name>
    <dbReference type="NCBI Taxonomy" id="2709158"/>
    <lineage>
        <taxon>Bacteria</taxon>
        <taxon>Bacillati</taxon>
        <taxon>Bacillota</taxon>
        <taxon>Bacilli</taxon>
        <taxon>Lactobacillales</taxon>
        <taxon>Streptococcaceae</taxon>
        <taxon>Pseudolactococcus</taxon>
    </lineage>
</organism>
<dbReference type="NCBIfam" id="NF040570">
    <property type="entry name" value="guided_TnpB"/>
    <property type="match status" value="1"/>
</dbReference>
<dbReference type="InterPro" id="IPR001959">
    <property type="entry name" value="Transposase"/>
</dbReference>
<evidence type="ECO:0000256" key="4">
    <source>
        <dbReference type="ARBA" id="ARBA00022723"/>
    </source>
</evidence>
<dbReference type="GO" id="GO:0003677">
    <property type="term" value="F:DNA binding"/>
    <property type="evidence" value="ECO:0007669"/>
    <property type="project" value="UniProtKB-KW"/>
</dbReference>
<evidence type="ECO:0000259" key="10">
    <source>
        <dbReference type="Pfam" id="PF12323"/>
    </source>
</evidence>
<evidence type="ECO:0000313" key="11">
    <source>
        <dbReference type="EMBL" id="GFH41289.1"/>
    </source>
</evidence>
<dbReference type="Pfam" id="PF07282">
    <property type="entry name" value="Cas12f1-like_TNB"/>
    <property type="match status" value="1"/>
</dbReference>
<sequence>MQKLKAFKLRLYPNASQREQIDTTINHSRYVWNEMLEMQKARYKNNKKAKFINAFGMDKILMVLKQEYKWLNEADSTALQETNHQLADAYKRFFKKLGGQPQFKSRKFARKSYTTKMGMSLIDDKHIKLAKLGAVYFKAKAIPNGKIKRVIVRISPTGKYYAMVLAETEIKPYDTTGKSVGVDLGLADLAIQSDEYKLPNIRFDKQLAKKKLYWEVRLARRRNRAIQVIHNTQKLTGQELTLDDFRNYARAKHMVAKYSEKIANQRLDYLHKYTTQLVKDYDMIAIEKLKSSNMMKNHKLARAIANASWYKLSEMLAYKTEWYGKTLIKIDPSYTTQVDYETQTVIKHDLSVRNYTNSFGHLIDRDINAAKNILEWALNPEKHTAILEQISRNKTRVTKA</sequence>
<evidence type="ECO:0000259" key="9">
    <source>
        <dbReference type="Pfam" id="PF07282"/>
    </source>
</evidence>
<accession>A0A6A0B777</accession>
<comment type="similarity">
    <text evidence="2">In the N-terminal section; belongs to the transposase 2 family.</text>
</comment>
<dbReference type="Pfam" id="PF12323">
    <property type="entry name" value="HTH_OrfB_IS605"/>
    <property type="match status" value="1"/>
</dbReference>
<reference evidence="11 12" key="1">
    <citation type="submission" date="2020-02" db="EMBL/GenBank/DDBJ databases">
        <title>Draft genome sequence of Lactococcus sp. Hs20B0-1.</title>
        <authorList>
            <person name="Noda S."/>
            <person name="Yuki M."/>
            <person name="Ohkuma M."/>
        </authorList>
    </citation>
    <scope>NUCLEOTIDE SEQUENCE [LARGE SCALE GENOMIC DNA]</scope>
    <source>
        <strain evidence="11 12">Hs20B0-1</strain>
    </source>
</reference>
<dbReference type="InterPro" id="IPR051399">
    <property type="entry name" value="RNA-guided_DNA_endo/Transpos"/>
</dbReference>
<dbReference type="EMBL" id="BLLH01000011">
    <property type="protein sequence ID" value="GFH41289.1"/>
    <property type="molecule type" value="Genomic_DNA"/>
</dbReference>
<keyword evidence="7" id="KW-0233">DNA recombination</keyword>
<keyword evidence="5" id="KW-0862">Zinc</keyword>
<feature type="domain" description="Cas12f1-like TNB" evidence="9">
    <location>
        <begin position="309"/>
        <end position="373"/>
    </location>
</feature>
<evidence type="ECO:0000313" key="12">
    <source>
        <dbReference type="Proteomes" id="UP000475928"/>
    </source>
</evidence>
<keyword evidence="4" id="KW-0479">Metal-binding</keyword>
<dbReference type="RefSeq" id="WP_228407536.1">
    <property type="nucleotide sequence ID" value="NZ_BLLH01000011.1"/>
</dbReference>
<name>A0A6A0B777_9LACT</name>